<accession>A0A2N2F499</accession>
<protein>
    <submittedName>
        <fullName evidence="3">Uncharacterized protein</fullName>
    </submittedName>
</protein>
<keyword evidence="2" id="KW-0732">Signal</keyword>
<dbReference type="AlphaFoldDB" id="A0A2N2F499"/>
<feature type="signal peptide" evidence="2">
    <location>
        <begin position="1"/>
        <end position="20"/>
    </location>
</feature>
<evidence type="ECO:0000256" key="1">
    <source>
        <dbReference type="SAM" id="Phobius"/>
    </source>
</evidence>
<feature type="transmembrane region" description="Helical" evidence="1">
    <location>
        <begin position="361"/>
        <end position="379"/>
    </location>
</feature>
<dbReference type="Proteomes" id="UP000233417">
    <property type="component" value="Unassembled WGS sequence"/>
</dbReference>
<comment type="caution">
    <text evidence="3">The sequence shown here is derived from an EMBL/GenBank/DDBJ whole genome shotgun (WGS) entry which is preliminary data.</text>
</comment>
<name>A0A2N2F499_9BACT</name>
<evidence type="ECO:0000313" key="4">
    <source>
        <dbReference type="Proteomes" id="UP000233417"/>
    </source>
</evidence>
<proteinExistence type="predicted"/>
<keyword evidence="1" id="KW-1133">Transmembrane helix</keyword>
<evidence type="ECO:0000256" key="2">
    <source>
        <dbReference type="SAM" id="SignalP"/>
    </source>
</evidence>
<sequence length="386" mass="44243">MLKKAFLIFLCFLFPSYIFADGFTSSGDLSENQFFDTLGFGVGSLPKKGDCPNCIEYDSVVGQDTQYLLSNTSISDITSIDPSYALIRNPNLYASLSVPPYTHVDFIYWYKNSTGHSVEIDEIKVYLTRYYSSQGDLRNVLDITGIYESTHLQIFTWIYPRGGYFKSYDGLGMVNNDASGVFVLDTIMVKSPIVFDKWEASVSEDVVNMKIFVRNITNILEKDIVFSHGQYFFKRDFQPNQEYVYEYELPFEDIGSFGYATIYNPNSRKECTSLGEHLESYFIGDSAPMSGVRGEGFNYIGSRVKPWSEAFCITRTPYAIHSSEMIYMNEVEEEIVEDGLAEISNSEVLGISKLPQTNYPFLYIPIFLFLVVVVVVWYYHKRKIQR</sequence>
<evidence type="ECO:0000313" key="3">
    <source>
        <dbReference type="EMBL" id="PKN03034.1"/>
    </source>
</evidence>
<keyword evidence="1" id="KW-0812">Transmembrane</keyword>
<organism evidence="3 4">
    <name type="scientific">Candidatus Dojkabacteria bacterium HGW-Dojkabacteria-1</name>
    <dbReference type="NCBI Taxonomy" id="2013761"/>
    <lineage>
        <taxon>Bacteria</taxon>
        <taxon>Candidatus Dojkabacteria</taxon>
    </lineage>
</organism>
<keyword evidence="1" id="KW-0472">Membrane</keyword>
<feature type="chain" id="PRO_5014962392" evidence="2">
    <location>
        <begin position="21"/>
        <end position="386"/>
    </location>
</feature>
<dbReference type="EMBL" id="PHAO01000001">
    <property type="protein sequence ID" value="PKN03034.1"/>
    <property type="molecule type" value="Genomic_DNA"/>
</dbReference>
<reference evidence="3 4" key="1">
    <citation type="journal article" date="2017" name="ISME J.">
        <title>Potential for microbial H2 and metal transformations associated with novel bacteria and archaea in deep terrestrial subsurface sediments.</title>
        <authorList>
            <person name="Hernsdorf A.W."/>
            <person name="Amano Y."/>
            <person name="Miyakawa K."/>
            <person name="Ise K."/>
            <person name="Suzuki Y."/>
            <person name="Anantharaman K."/>
            <person name="Probst A."/>
            <person name="Burstein D."/>
            <person name="Thomas B.C."/>
            <person name="Banfield J.F."/>
        </authorList>
    </citation>
    <scope>NUCLEOTIDE SEQUENCE [LARGE SCALE GENOMIC DNA]</scope>
    <source>
        <strain evidence="3">HGW-Dojkabacteria-1</strain>
    </source>
</reference>
<gene>
    <name evidence="3" type="ORF">CVU76_03350</name>
</gene>